<dbReference type="InterPro" id="IPR001296">
    <property type="entry name" value="Glyco_trans_1"/>
</dbReference>
<gene>
    <name evidence="5" type="ORF">GRI35_04200</name>
</gene>
<evidence type="ECO:0000313" key="5">
    <source>
        <dbReference type="EMBL" id="MXO82574.1"/>
    </source>
</evidence>
<proteinExistence type="predicted"/>
<evidence type="ECO:0000256" key="1">
    <source>
        <dbReference type="ARBA" id="ARBA00022676"/>
    </source>
</evidence>
<dbReference type="Pfam" id="PF13579">
    <property type="entry name" value="Glyco_trans_4_4"/>
    <property type="match status" value="1"/>
</dbReference>
<dbReference type="OrthoDB" id="9790710at2"/>
<protein>
    <submittedName>
        <fullName evidence="5">Glycosyltransferase</fullName>
    </submittedName>
</protein>
<organism evidence="5 6">
    <name type="scientific">Pontixanthobacter aestiaquae</name>
    <dbReference type="NCBI Taxonomy" id="1509367"/>
    <lineage>
        <taxon>Bacteria</taxon>
        <taxon>Pseudomonadati</taxon>
        <taxon>Pseudomonadota</taxon>
        <taxon>Alphaproteobacteria</taxon>
        <taxon>Sphingomonadales</taxon>
        <taxon>Erythrobacteraceae</taxon>
        <taxon>Pontixanthobacter</taxon>
    </lineage>
</organism>
<evidence type="ECO:0000259" key="3">
    <source>
        <dbReference type="Pfam" id="PF00534"/>
    </source>
</evidence>
<keyword evidence="2 5" id="KW-0808">Transferase</keyword>
<dbReference type="Gene3D" id="3.40.50.2000">
    <property type="entry name" value="Glycogen Phosphorylase B"/>
    <property type="match status" value="2"/>
</dbReference>
<dbReference type="InterPro" id="IPR028098">
    <property type="entry name" value="Glyco_trans_4-like_N"/>
</dbReference>
<evidence type="ECO:0000313" key="6">
    <source>
        <dbReference type="Proteomes" id="UP000460290"/>
    </source>
</evidence>
<dbReference type="Proteomes" id="UP000460290">
    <property type="component" value="Unassembled WGS sequence"/>
</dbReference>
<keyword evidence="1" id="KW-0328">Glycosyltransferase</keyword>
<dbReference type="PANTHER" id="PTHR12526:SF510">
    <property type="entry name" value="D-INOSITOL 3-PHOSPHATE GLYCOSYLTRANSFERASE"/>
    <property type="match status" value="1"/>
</dbReference>
<accession>A0A844Z4Z9</accession>
<dbReference type="AlphaFoldDB" id="A0A844Z4Z9"/>
<dbReference type="PANTHER" id="PTHR12526">
    <property type="entry name" value="GLYCOSYLTRANSFERASE"/>
    <property type="match status" value="1"/>
</dbReference>
<name>A0A844Z4Z9_9SPHN</name>
<evidence type="ECO:0000259" key="4">
    <source>
        <dbReference type="Pfam" id="PF13579"/>
    </source>
</evidence>
<dbReference type="Pfam" id="PF00534">
    <property type="entry name" value="Glycos_transf_1"/>
    <property type="match status" value="1"/>
</dbReference>
<dbReference type="GO" id="GO:0016757">
    <property type="term" value="F:glycosyltransferase activity"/>
    <property type="evidence" value="ECO:0007669"/>
    <property type="project" value="UniProtKB-KW"/>
</dbReference>
<dbReference type="SUPFAM" id="SSF53756">
    <property type="entry name" value="UDP-Glycosyltransferase/glycogen phosphorylase"/>
    <property type="match status" value="1"/>
</dbReference>
<reference evidence="5 6" key="1">
    <citation type="submission" date="2019-12" db="EMBL/GenBank/DDBJ databases">
        <title>Genomic-based taxomic classification of the family Erythrobacteraceae.</title>
        <authorList>
            <person name="Xu L."/>
        </authorList>
    </citation>
    <scope>NUCLEOTIDE SEQUENCE [LARGE SCALE GENOMIC DNA]</scope>
    <source>
        <strain evidence="5 6">KCTC 42006</strain>
    </source>
</reference>
<feature type="domain" description="Glycosyltransferase subfamily 4-like N-terminal" evidence="4">
    <location>
        <begin position="23"/>
        <end position="171"/>
    </location>
</feature>
<sequence>MDGETTSTSARPIVHFLFEPGNGGLDRVAILLANGMAARGLNSELWLTESEGPLASLISDVVTVRMVPSVSFGGRGVKLFQQIPALSRMIKQHRPAAIFSAGNQSNLTIALARKMAGTRDTKIIQKITNPISRPGMSGLVTAIRTARFKRTVARGDICLTLSEADAKAYAQLMPEVGNKFRPVKNAYVTNAMLDLGKEARTRRSSAPCKLLCVGRLEYQKDHANLIKALARIKNLPWQMHILGDGSLEAELKALASQLGVADRLEFAGFVDDPTSAYAASDIMVLSSRWEGLPAAPLEAMAAGCDVVTTDCSDGLTEMFAALGRPAVPVENDAALADAIASAMRNSATRSAMRAIAQQYSVEASVTDHLRIAGLG</sequence>
<keyword evidence="6" id="KW-1185">Reference proteome</keyword>
<comment type="caution">
    <text evidence="5">The sequence shown here is derived from an EMBL/GenBank/DDBJ whole genome shotgun (WGS) entry which is preliminary data.</text>
</comment>
<dbReference type="EMBL" id="WTYZ01000001">
    <property type="protein sequence ID" value="MXO82574.1"/>
    <property type="molecule type" value="Genomic_DNA"/>
</dbReference>
<evidence type="ECO:0000256" key="2">
    <source>
        <dbReference type="ARBA" id="ARBA00022679"/>
    </source>
</evidence>
<feature type="domain" description="Glycosyl transferase family 1" evidence="3">
    <location>
        <begin position="208"/>
        <end position="358"/>
    </location>
</feature>
<dbReference type="RefSeq" id="WP_160613009.1">
    <property type="nucleotide sequence ID" value="NZ_JAUFQM010000001.1"/>
</dbReference>
<dbReference type="CDD" id="cd03811">
    <property type="entry name" value="GT4_GT28_WabH-like"/>
    <property type="match status" value="1"/>
</dbReference>